<dbReference type="EMBL" id="CP012159">
    <property type="protein sequence ID" value="AKT36726.1"/>
    <property type="molecule type" value="Genomic_DNA"/>
</dbReference>
<dbReference type="STRING" id="52.CMC5_008470"/>
<protein>
    <submittedName>
        <fullName evidence="1">Ferritin</fullName>
        <ecNumber evidence="1">1.16.3.1</ecNumber>
    </submittedName>
</protein>
<accession>A0A0K1E772</accession>
<evidence type="ECO:0000313" key="1">
    <source>
        <dbReference type="EMBL" id="AKT36726.1"/>
    </source>
</evidence>
<dbReference type="InterPro" id="IPR009078">
    <property type="entry name" value="Ferritin-like_SF"/>
</dbReference>
<proteinExistence type="predicted"/>
<dbReference type="RefSeq" id="WP_050429196.1">
    <property type="nucleotide sequence ID" value="NZ_CP012159.1"/>
</dbReference>
<keyword evidence="2" id="KW-1185">Reference proteome</keyword>
<gene>
    <name evidence="1" type="primary">ftn</name>
    <name evidence="1" type="ORF">CMC5_008470</name>
</gene>
<dbReference type="KEGG" id="ccro:CMC5_008470"/>
<evidence type="ECO:0000313" key="2">
    <source>
        <dbReference type="Proteomes" id="UP000067626"/>
    </source>
</evidence>
<keyword evidence="1" id="KW-0560">Oxidoreductase</keyword>
<dbReference type="SUPFAM" id="SSF47240">
    <property type="entry name" value="Ferritin-like"/>
    <property type="match status" value="1"/>
</dbReference>
<dbReference type="OrthoDB" id="5497493at2"/>
<name>A0A0K1E772_CHOCO</name>
<dbReference type="Proteomes" id="UP000067626">
    <property type="component" value="Chromosome"/>
</dbReference>
<dbReference type="EC" id="1.16.3.1" evidence="1"/>
<reference evidence="1 2" key="1">
    <citation type="submission" date="2015-07" db="EMBL/GenBank/DDBJ databases">
        <title>Genome analysis of myxobacterium Chondromyces crocatus Cm c5 reveals a high potential for natural compound synthesis and the genetic basis for the loss of fruiting body formation.</title>
        <authorList>
            <person name="Zaburannyi N."/>
            <person name="Bunk B."/>
            <person name="Maier J."/>
            <person name="Overmann J."/>
            <person name="Mueller R."/>
        </authorList>
    </citation>
    <scope>NUCLEOTIDE SEQUENCE [LARGE SCALE GENOMIC DNA]</scope>
    <source>
        <strain evidence="1 2">Cm c5</strain>
    </source>
</reference>
<dbReference type="AlphaFoldDB" id="A0A0K1E772"/>
<dbReference type="GO" id="GO:0004322">
    <property type="term" value="F:ferroxidase activity"/>
    <property type="evidence" value="ECO:0007669"/>
    <property type="project" value="UniProtKB-EC"/>
</dbReference>
<organism evidence="1 2">
    <name type="scientific">Chondromyces crocatus</name>
    <dbReference type="NCBI Taxonomy" id="52"/>
    <lineage>
        <taxon>Bacteria</taxon>
        <taxon>Pseudomonadati</taxon>
        <taxon>Myxococcota</taxon>
        <taxon>Polyangia</taxon>
        <taxon>Polyangiales</taxon>
        <taxon>Polyangiaceae</taxon>
        <taxon>Chondromyces</taxon>
    </lineage>
</organism>
<sequence length="436" mass="46687">MTSSDHVTNVLRRVLALSLAPIVGACSASIDTEGFEPVTCASGGRTAVFPLDTPGGADDYLELRQIEDVTSPAQTQGTPCATASDVAACQEQIATAADQVTTGFRVGDCADLCPQHILIVNSGDQVTVLASAEAVKDWLGPVDSPADAVLMAQLAGYDVPCNDPEEGGVKAVGSDYEVLGNKYMSQCPVERAKFRLKVNAQGAVRELESEVIESDSGGCIGRRPEGLTHQSGQGTTQAGAYFANVAHLEAASVDAFERLREELAFHGAPQELLDRADAAREDEVRHARVMRRVAERFGGMWKEPAVEHRAPRSLEEIAIENAAEGCVRETYGALVGMWQAQFARDRVVRRVMRRVARDEAAHASLAWAVDAWLLPQLSEEARARVEAARQHALAEISAEARQGYDPELVTIAGMPTVDAGQRLAQTFMQALPALAA</sequence>